<dbReference type="OrthoDB" id="4084092at2759"/>
<keyword evidence="5" id="KW-1185">Reference proteome</keyword>
<dbReference type="RefSeq" id="XP_020063424.1">
    <property type="nucleotide sequence ID" value="XM_020206809.1"/>
</dbReference>
<keyword evidence="3" id="KW-1133">Transmembrane helix</keyword>
<dbReference type="Proteomes" id="UP000094285">
    <property type="component" value="Unassembled WGS sequence"/>
</dbReference>
<evidence type="ECO:0000256" key="3">
    <source>
        <dbReference type="SAM" id="Phobius"/>
    </source>
</evidence>
<evidence type="ECO:0000313" key="4">
    <source>
        <dbReference type="EMBL" id="ODV78302.1"/>
    </source>
</evidence>
<evidence type="ECO:0000256" key="1">
    <source>
        <dbReference type="SAM" id="Coils"/>
    </source>
</evidence>
<organism evidence="4 5">
    <name type="scientific">Suhomyces tanzawaensis NRRL Y-17324</name>
    <dbReference type="NCBI Taxonomy" id="984487"/>
    <lineage>
        <taxon>Eukaryota</taxon>
        <taxon>Fungi</taxon>
        <taxon>Dikarya</taxon>
        <taxon>Ascomycota</taxon>
        <taxon>Saccharomycotina</taxon>
        <taxon>Pichiomycetes</taxon>
        <taxon>Debaryomycetaceae</taxon>
        <taxon>Suhomyces</taxon>
    </lineage>
</organism>
<keyword evidence="3" id="KW-0472">Membrane</keyword>
<accession>A0A1E4SFW4</accession>
<dbReference type="STRING" id="984487.A0A1E4SFW4"/>
<keyword evidence="3" id="KW-0812">Transmembrane</keyword>
<dbReference type="AlphaFoldDB" id="A0A1E4SFW4"/>
<gene>
    <name evidence="4" type="ORF">CANTADRAFT_22318</name>
</gene>
<sequence>MNVTSKGYFTTLFLDRQKQNSPRGYYRGGYDELEYDDEFDEYSGDWDSEMYNPHAYAPHYQNHPSPKLSTPEIPRVADYQHGEPSEVDTGHQSLRTKRSRATLATARTRTSPAQSPVLSKRQMIPPSPTNSSHSHTEPQQPQNNTEVSELDAPMVLEATPDPDFLKQEITPAELNILQNNNARYTPHRPGKRGPFQVRNFPMQNPPPKKGYGDYYIKQKMKYDEADYKPKLYTHKTFREVFENKEENTDKYNPMEYVFDERPEDTNLKRAFRTLQLKMGKDDYANYDYYENKNRPSNSQAVFVNKGSDEDDDQEMGGTESAEKIKKNNKLKKAFKRKMKDAKKELGRNFMSNAERQKEIYELMKERELRKKKKKGKGLEELTPAEAMKESIEDQKLEDLIDELQEEDKSVEEAKAEAVKEVEQEEKAKEVAAATSVGNPNFHPLWNYLLSWVVYDTVGSNEANGNIEIEEIDNPDTKSIKSKKSAKSLKAAKMTKKMNFKNIKKNYNTVVSKWNEPVVTLFQEQLPSSRSMVTRRTPQSSHHAVGDEILDEETQEFTIEVDDDGFEANMELYYNPITKQLEATPPTSMGSLEHSVPKSGYRRYFDTTSGPVAIISNINSLIKNIKLMKIIFAPIDVIGESFPNLQTVVILIELVIFMWILYELSLLIDALCMMVKAVCAPMIAMGRFMNRIM</sequence>
<keyword evidence="1" id="KW-0175">Coiled coil</keyword>
<dbReference type="EMBL" id="KV453913">
    <property type="protein sequence ID" value="ODV78302.1"/>
    <property type="molecule type" value="Genomic_DNA"/>
</dbReference>
<feature type="region of interest" description="Disordered" evidence="2">
    <location>
        <begin position="182"/>
        <end position="210"/>
    </location>
</feature>
<evidence type="ECO:0000256" key="2">
    <source>
        <dbReference type="SAM" id="MobiDB-lite"/>
    </source>
</evidence>
<feature type="region of interest" description="Disordered" evidence="2">
    <location>
        <begin position="289"/>
        <end position="323"/>
    </location>
</feature>
<feature type="transmembrane region" description="Helical" evidence="3">
    <location>
        <begin position="655"/>
        <end position="683"/>
    </location>
</feature>
<name>A0A1E4SFW4_9ASCO</name>
<proteinExistence type="predicted"/>
<protein>
    <submittedName>
        <fullName evidence="4">Uncharacterized protein</fullName>
    </submittedName>
</protein>
<feature type="coiled-coil region" evidence="1">
    <location>
        <begin position="324"/>
        <end position="430"/>
    </location>
</feature>
<evidence type="ECO:0000313" key="5">
    <source>
        <dbReference type="Proteomes" id="UP000094285"/>
    </source>
</evidence>
<dbReference type="GeneID" id="30980946"/>
<feature type="region of interest" description="Disordered" evidence="2">
    <location>
        <begin position="81"/>
        <end position="146"/>
    </location>
</feature>
<reference evidence="5" key="1">
    <citation type="submission" date="2016-05" db="EMBL/GenBank/DDBJ databases">
        <title>Comparative genomics of biotechnologically important yeasts.</title>
        <authorList>
            <consortium name="DOE Joint Genome Institute"/>
            <person name="Riley R."/>
            <person name="Haridas S."/>
            <person name="Wolfe K.H."/>
            <person name="Lopes M.R."/>
            <person name="Hittinger C.T."/>
            <person name="Goker M."/>
            <person name="Salamov A."/>
            <person name="Wisecaver J."/>
            <person name="Long T.M."/>
            <person name="Aerts A.L."/>
            <person name="Barry K."/>
            <person name="Choi C."/>
            <person name="Clum A."/>
            <person name="Coughlan A.Y."/>
            <person name="Deshpande S."/>
            <person name="Douglass A.P."/>
            <person name="Hanson S.J."/>
            <person name="Klenk H.-P."/>
            <person name="Labutti K."/>
            <person name="Lapidus A."/>
            <person name="Lindquist E."/>
            <person name="Lipzen A."/>
            <person name="Meier-Kolthoff J.P."/>
            <person name="Ohm R.A."/>
            <person name="Otillar R.P."/>
            <person name="Pangilinan J."/>
            <person name="Peng Y."/>
            <person name="Rokas A."/>
            <person name="Rosa C.A."/>
            <person name="Scheuner C."/>
            <person name="Sibirny A.A."/>
            <person name="Slot J.C."/>
            <person name="Stielow J.B."/>
            <person name="Sun H."/>
            <person name="Kurtzman C.P."/>
            <person name="Blackwell M."/>
            <person name="Grigoriev I.V."/>
            <person name="Jeffries T.W."/>
        </authorList>
    </citation>
    <scope>NUCLEOTIDE SEQUENCE [LARGE SCALE GENOMIC DNA]</scope>
    <source>
        <strain evidence="5">NRRL Y-17324</strain>
    </source>
</reference>
<feature type="compositionally biased region" description="Low complexity" evidence="2">
    <location>
        <begin position="101"/>
        <end position="111"/>
    </location>
</feature>